<accession>A0A5C6C5X0</accession>
<feature type="domain" description="Choloylglycine hydrolase/NAAA C-terminal" evidence="3">
    <location>
        <begin position="28"/>
        <end position="191"/>
    </location>
</feature>
<dbReference type="InterPro" id="IPR029132">
    <property type="entry name" value="CBAH/NAAA_C"/>
</dbReference>
<dbReference type="EMBL" id="SJPU01000001">
    <property type="protein sequence ID" value="TWU18179.1"/>
    <property type="molecule type" value="Genomic_DNA"/>
</dbReference>
<keyword evidence="2" id="KW-0378">Hydrolase</keyword>
<dbReference type="Pfam" id="PF02275">
    <property type="entry name" value="CBAH"/>
    <property type="match status" value="1"/>
</dbReference>
<dbReference type="Gene3D" id="3.60.60.10">
    <property type="entry name" value="Penicillin V Acylase, Chain A"/>
    <property type="match status" value="1"/>
</dbReference>
<organism evidence="4 5">
    <name type="scientific">Allorhodopirellula heiligendammensis</name>
    <dbReference type="NCBI Taxonomy" id="2714739"/>
    <lineage>
        <taxon>Bacteria</taxon>
        <taxon>Pseudomonadati</taxon>
        <taxon>Planctomycetota</taxon>
        <taxon>Planctomycetia</taxon>
        <taxon>Pirellulales</taxon>
        <taxon>Pirellulaceae</taxon>
        <taxon>Allorhodopirellula</taxon>
    </lineage>
</organism>
<comment type="caution">
    <text evidence="4">The sequence shown here is derived from an EMBL/GenBank/DDBJ whole genome shotgun (WGS) entry which is preliminary data.</text>
</comment>
<proteinExistence type="inferred from homology"/>
<evidence type="ECO:0000313" key="4">
    <source>
        <dbReference type="EMBL" id="TWU18179.1"/>
    </source>
</evidence>
<evidence type="ECO:0000256" key="2">
    <source>
        <dbReference type="ARBA" id="ARBA00022801"/>
    </source>
</evidence>
<comment type="similarity">
    <text evidence="1">Belongs to the peptidase C59 family.</text>
</comment>
<dbReference type="PANTHER" id="PTHR35527:SF2">
    <property type="entry name" value="HYDROLASE"/>
    <property type="match status" value="1"/>
</dbReference>
<evidence type="ECO:0000259" key="3">
    <source>
        <dbReference type="Pfam" id="PF02275"/>
    </source>
</evidence>
<name>A0A5C6C5X0_9BACT</name>
<keyword evidence="5" id="KW-1185">Reference proteome</keyword>
<sequence>MMINKRTMMSALVSVVLVGFVLKPIVACTVMQLQRGTQVIVARNHDWGTGGGLLIVNPRGIKKTAITPVNPKQWVSQYGNVSFAQFGRELSFAGMNEQGLTVDLLQLRAAVFPAVDPEKPSVNVVQWVQYQLDMSATVADVIASLDEINPTPFLTKLEKVHYFVTDTSGDIAVIEYLDGKPHVHRGNNVVCALANSTWPDSTRAITDNHAGNSSEQRFMLASSFAANAGNQSPNVDLVQYAFAALHRVAQDHTQWSLVYEPTSLRINFATQVAPQRRWIDFSDVDFTEGAQVLCLDINQDLAGDVREHLEPFTRDANRRIIDDAFDAGPAGFLKETVKGMVLSYGESLAPVGID</sequence>
<dbReference type="InterPro" id="IPR052193">
    <property type="entry name" value="Peptidase_C59"/>
</dbReference>
<dbReference type="AlphaFoldDB" id="A0A5C6C5X0"/>
<gene>
    <name evidence="4" type="ORF">Poly21_03340</name>
</gene>
<reference evidence="4 5" key="1">
    <citation type="journal article" date="2020" name="Antonie Van Leeuwenhoek">
        <title>Rhodopirellula heiligendammensis sp. nov., Rhodopirellula pilleata sp. nov., and Rhodopirellula solitaria sp. nov. isolated from natural or artificial marine surfaces in Northern Germany and California, USA, and emended description of the genus Rhodopirellula.</title>
        <authorList>
            <person name="Kallscheuer N."/>
            <person name="Wiegand S."/>
            <person name="Jogler M."/>
            <person name="Boedeker C."/>
            <person name="Peeters S.H."/>
            <person name="Rast P."/>
            <person name="Heuer A."/>
            <person name="Jetten M.S.M."/>
            <person name="Rohde M."/>
            <person name="Jogler C."/>
        </authorList>
    </citation>
    <scope>NUCLEOTIDE SEQUENCE [LARGE SCALE GENOMIC DNA]</scope>
    <source>
        <strain evidence="4 5">Poly21</strain>
    </source>
</reference>
<evidence type="ECO:0000313" key="5">
    <source>
        <dbReference type="Proteomes" id="UP000319908"/>
    </source>
</evidence>
<dbReference type="GO" id="GO:0016787">
    <property type="term" value="F:hydrolase activity"/>
    <property type="evidence" value="ECO:0007669"/>
    <property type="project" value="UniProtKB-KW"/>
</dbReference>
<dbReference type="SUPFAM" id="SSF56235">
    <property type="entry name" value="N-terminal nucleophile aminohydrolases (Ntn hydrolases)"/>
    <property type="match status" value="1"/>
</dbReference>
<dbReference type="InterPro" id="IPR029055">
    <property type="entry name" value="Ntn_hydrolases_N"/>
</dbReference>
<dbReference type="Proteomes" id="UP000319908">
    <property type="component" value="Unassembled WGS sequence"/>
</dbReference>
<protein>
    <recommendedName>
        <fullName evidence="3">Choloylglycine hydrolase/NAAA C-terminal domain-containing protein</fullName>
    </recommendedName>
</protein>
<evidence type="ECO:0000256" key="1">
    <source>
        <dbReference type="ARBA" id="ARBA00006625"/>
    </source>
</evidence>
<dbReference type="PANTHER" id="PTHR35527">
    <property type="entry name" value="CHOLOYLGLYCINE HYDROLASE"/>
    <property type="match status" value="1"/>
</dbReference>